<dbReference type="SUPFAM" id="SSF52540">
    <property type="entry name" value="P-loop containing nucleoside triphosphate hydrolases"/>
    <property type="match status" value="1"/>
</dbReference>
<feature type="domain" description="DEAD-box RNA helicase Q" evidence="10">
    <location>
        <begin position="62"/>
        <end position="90"/>
    </location>
</feature>
<keyword evidence="3 11" id="KW-0347">Helicase</keyword>
<feature type="short sequence motif" description="Q motif" evidence="6">
    <location>
        <begin position="62"/>
        <end position="90"/>
    </location>
</feature>
<feature type="compositionally biased region" description="Basic and acidic residues" evidence="7">
    <location>
        <begin position="466"/>
        <end position="475"/>
    </location>
</feature>
<dbReference type="Proteomes" id="UP000000343">
    <property type="component" value="Chromosome"/>
</dbReference>
<evidence type="ECO:0000256" key="7">
    <source>
        <dbReference type="SAM" id="MobiDB-lite"/>
    </source>
</evidence>
<evidence type="ECO:0000313" key="12">
    <source>
        <dbReference type="Proteomes" id="UP000000343"/>
    </source>
</evidence>
<evidence type="ECO:0000313" key="11">
    <source>
        <dbReference type="EMBL" id="ADW70310.1"/>
    </source>
</evidence>
<organism evidence="12">
    <name type="scientific">Granulicella tundricola (strain ATCC BAA-1859 / DSM 23138 / MP5ACTX9)</name>
    <dbReference type="NCBI Taxonomy" id="1198114"/>
    <lineage>
        <taxon>Bacteria</taxon>
        <taxon>Pseudomonadati</taxon>
        <taxon>Acidobacteriota</taxon>
        <taxon>Terriglobia</taxon>
        <taxon>Terriglobales</taxon>
        <taxon>Acidobacteriaceae</taxon>
        <taxon>Granulicella</taxon>
    </lineage>
</organism>
<feature type="domain" description="Helicase C-terminal" evidence="9">
    <location>
        <begin position="298"/>
        <end position="443"/>
    </location>
</feature>
<reference evidence="12" key="1">
    <citation type="submission" date="2011-01" db="EMBL/GenBank/DDBJ databases">
        <title>Complete sequence of chromosome of Acidobacterium sp. MP5ACTX9.</title>
        <authorList>
            <consortium name="US DOE Joint Genome Institute"/>
            <person name="Lucas S."/>
            <person name="Copeland A."/>
            <person name="Lapidus A."/>
            <person name="Cheng J.-F."/>
            <person name="Goodwin L."/>
            <person name="Pitluck S."/>
            <person name="Teshima H."/>
            <person name="Detter J.C."/>
            <person name="Han C."/>
            <person name="Tapia R."/>
            <person name="Land M."/>
            <person name="Hauser L."/>
            <person name="Kyrpides N."/>
            <person name="Ivanova N."/>
            <person name="Ovchinnikova G."/>
            <person name="Pagani I."/>
            <person name="Rawat S.R."/>
            <person name="Mannisto M."/>
            <person name="Haggblom M.M."/>
            <person name="Woyke T."/>
        </authorList>
    </citation>
    <scope>NUCLEOTIDE SEQUENCE [LARGE SCALE GENOMIC DNA]</scope>
    <source>
        <strain evidence="12">MP5ACTX9</strain>
    </source>
</reference>
<feature type="compositionally biased region" description="Gly residues" evidence="7">
    <location>
        <begin position="486"/>
        <end position="512"/>
    </location>
</feature>
<dbReference type="HOGENOM" id="CLU_003041_1_3_0"/>
<dbReference type="eggNOG" id="COG0513">
    <property type="taxonomic scope" value="Bacteria"/>
</dbReference>
<dbReference type="PaxDb" id="1198114-AciX9_3299"/>
<dbReference type="RefSeq" id="WP_013581622.1">
    <property type="nucleotide sequence ID" value="NC_015064.1"/>
</dbReference>
<sequence length="532" mass="57708">MNSATLEPQNETISNTSNQNFSNNNEAAAAPTRTSHEAIPVDVTAMNSEIDPTTGLPMLKGVHFADFNISASLKSRLAAGGFATPTPVQAKAIPPALEGRDILATASTGTGKTLSFLIPMIERMEANSEPSTRGKKGPIRSLILLPTRELAMQVLEAYAKINPQSKSDSVLVCGGLSENTQLDQLSRGPRLVVATPGRLEDFLRRRSVNLNFVEMLVLDEVDRMLDMGFLPAIRRIVGALPKTRQTMCYSATLDANITEIVRDYVQKPVRIEIGTTSKPSDQVELKVFTVMQDQKLGLLNQMLNEHEGTFLVFSRTKHGADRISKKLEKLGHVADVIHGDRSQSQRTSALKGFSTGRHRILVATDVAARGIDVRDIAHVVNYDLPGTTEDFVHRIGRTGRAGKKGVATTFVMPQERSDARKMERELKIKFEWKEADKNLEKEERNKPVDLSGPSDLMNMETRAWKTGDVSAERKATAPGASPYRGAGNGFRGRSGAGGGSGRPGGGFSGGRSAGRPNSRPGSSRTGPARRGQ</sequence>
<dbReference type="InterPro" id="IPR014001">
    <property type="entry name" value="Helicase_ATP-bd"/>
</dbReference>
<evidence type="ECO:0000256" key="4">
    <source>
        <dbReference type="ARBA" id="ARBA00022840"/>
    </source>
</evidence>
<dbReference type="GO" id="GO:0005829">
    <property type="term" value="C:cytosol"/>
    <property type="evidence" value="ECO:0007669"/>
    <property type="project" value="TreeGrafter"/>
</dbReference>
<dbReference type="InterPro" id="IPR027417">
    <property type="entry name" value="P-loop_NTPase"/>
</dbReference>
<evidence type="ECO:0000256" key="1">
    <source>
        <dbReference type="ARBA" id="ARBA00022741"/>
    </source>
</evidence>
<dbReference type="KEGG" id="acm:AciX9_3299"/>
<dbReference type="SMART" id="SM00490">
    <property type="entry name" value="HELICc"/>
    <property type="match status" value="1"/>
</dbReference>
<dbReference type="GO" id="GO:0016787">
    <property type="term" value="F:hydrolase activity"/>
    <property type="evidence" value="ECO:0007669"/>
    <property type="project" value="UniProtKB-KW"/>
</dbReference>
<accession>E8X267</accession>
<evidence type="ECO:0000256" key="6">
    <source>
        <dbReference type="PROSITE-ProRule" id="PRU00552"/>
    </source>
</evidence>
<dbReference type="InterPro" id="IPR050079">
    <property type="entry name" value="DEAD_box_RNA_helicase"/>
</dbReference>
<name>E8X267_GRATM</name>
<feature type="region of interest" description="Disordered" evidence="7">
    <location>
        <begin position="1"/>
        <end position="36"/>
    </location>
</feature>
<dbReference type="InterPro" id="IPR044742">
    <property type="entry name" value="DEAD/DEAH_RhlB"/>
</dbReference>
<keyword evidence="2" id="KW-0378">Hydrolase</keyword>
<evidence type="ECO:0000259" key="10">
    <source>
        <dbReference type="PROSITE" id="PS51195"/>
    </source>
</evidence>
<feature type="domain" description="Helicase ATP-binding" evidence="8">
    <location>
        <begin position="93"/>
        <end position="271"/>
    </location>
</feature>
<proteinExistence type="inferred from homology"/>
<dbReference type="PANTHER" id="PTHR47959">
    <property type="entry name" value="ATP-DEPENDENT RNA HELICASE RHLE-RELATED"/>
    <property type="match status" value="1"/>
</dbReference>
<dbReference type="EMBL" id="CP002480">
    <property type="protein sequence ID" value="ADW70310.1"/>
    <property type="molecule type" value="Genomic_DNA"/>
</dbReference>
<dbReference type="PANTHER" id="PTHR47959:SF13">
    <property type="entry name" value="ATP-DEPENDENT RNA HELICASE RHLE"/>
    <property type="match status" value="1"/>
</dbReference>
<dbReference type="Pfam" id="PF00270">
    <property type="entry name" value="DEAD"/>
    <property type="match status" value="1"/>
</dbReference>
<evidence type="ECO:0000256" key="2">
    <source>
        <dbReference type="ARBA" id="ARBA00022801"/>
    </source>
</evidence>
<dbReference type="InterPro" id="IPR014014">
    <property type="entry name" value="RNA_helicase_DEAD_Q_motif"/>
</dbReference>
<dbReference type="GO" id="GO:0003724">
    <property type="term" value="F:RNA helicase activity"/>
    <property type="evidence" value="ECO:0007669"/>
    <property type="project" value="InterPro"/>
</dbReference>
<dbReference type="InterPro" id="IPR011545">
    <property type="entry name" value="DEAD/DEAH_box_helicase_dom"/>
</dbReference>
<evidence type="ECO:0000256" key="3">
    <source>
        <dbReference type="ARBA" id="ARBA00022806"/>
    </source>
</evidence>
<dbReference type="SMART" id="SM00487">
    <property type="entry name" value="DEXDc"/>
    <property type="match status" value="1"/>
</dbReference>
<comment type="similarity">
    <text evidence="5">Belongs to the DEAD box helicase family.</text>
</comment>
<dbReference type="InterPro" id="IPR001650">
    <property type="entry name" value="Helicase_C-like"/>
</dbReference>
<dbReference type="PROSITE" id="PS51195">
    <property type="entry name" value="Q_MOTIF"/>
    <property type="match status" value="1"/>
</dbReference>
<keyword evidence="4" id="KW-0067">ATP-binding</keyword>
<feature type="region of interest" description="Disordered" evidence="7">
    <location>
        <begin position="466"/>
        <end position="532"/>
    </location>
</feature>
<feature type="compositionally biased region" description="Low complexity" evidence="7">
    <location>
        <begin position="14"/>
        <end position="30"/>
    </location>
</feature>
<keyword evidence="1" id="KW-0547">Nucleotide-binding</keyword>
<evidence type="ECO:0000256" key="5">
    <source>
        <dbReference type="ARBA" id="ARBA00038437"/>
    </source>
</evidence>
<dbReference type="PROSITE" id="PS51192">
    <property type="entry name" value="HELICASE_ATP_BIND_1"/>
    <property type="match status" value="1"/>
</dbReference>
<evidence type="ECO:0000259" key="9">
    <source>
        <dbReference type="PROSITE" id="PS51194"/>
    </source>
</evidence>
<dbReference type="CDD" id="cd00268">
    <property type="entry name" value="DEADc"/>
    <property type="match status" value="1"/>
</dbReference>
<feature type="compositionally biased region" description="Polar residues" evidence="7">
    <location>
        <begin position="1"/>
        <end position="13"/>
    </location>
</feature>
<dbReference type="GO" id="GO:0003676">
    <property type="term" value="F:nucleic acid binding"/>
    <property type="evidence" value="ECO:0007669"/>
    <property type="project" value="InterPro"/>
</dbReference>
<dbReference type="STRING" id="1198114.AciX9_3299"/>
<gene>
    <name evidence="11" type="ordered locus">AciX9_3299</name>
</gene>
<dbReference type="PROSITE" id="PS51194">
    <property type="entry name" value="HELICASE_CTER"/>
    <property type="match status" value="1"/>
</dbReference>
<dbReference type="AlphaFoldDB" id="E8X267"/>
<evidence type="ECO:0000259" key="8">
    <source>
        <dbReference type="PROSITE" id="PS51192"/>
    </source>
</evidence>
<protein>
    <submittedName>
        <fullName evidence="11">DEAD/DEAH box helicase domain protein</fullName>
    </submittedName>
</protein>
<dbReference type="Gene3D" id="3.40.50.300">
    <property type="entry name" value="P-loop containing nucleotide triphosphate hydrolases"/>
    <property type="match status" value="2"/>
</dbReference>
<dbReference type="CDD" id="cd18787">
    <property type="entry name" value="SF2_C_DEAD"/>
    <property type="match status" value="1"/>
</dbReference>
<keyword evidence="12" id="KW-1185">Reference proteome</keyword>
<dbReference type="Pfam" id="PF00271">
    <property type="entry name" value="Helicase_C"/>
    <property type="match status" value="1"/>
</dbReference>
<dbReference type="GO" id="GO:0005524">
    <property type="term" value="F:ATP binding"/>
    <property type="evidence" value="ECO:0007669"/>
    <property type="project" value="UniProtKB-KW"/>
</dbReference>